<gene>
    <name evidence="1" type="ORF">ACGTZG_13755</name>
    <name evidence="2" type="ORF">HF872_01515</name>
</gene>
<comment type="caution">
    <text evidence="2">The sequence shown here is derived from an EMBL/GenBank/DDBJ whole genome shotgun (WGS) entry which is preliminary data.</text>
</comment>
<protein>
    <recommendedName>
        <fullName evidence="5">DUF669 domain-containing protein</fullName>
    </recommendedName>
</protein>
<evidence type="ECO:0000313" key="4">
    <source>
        <dbReference type="Proteomes" id="UP001605989"/>
    </source>
</evidence>
<sequence length="140" mass="16224">MELNDVLSFDEAIEIMDEPEYLELAPGEYDFTVRDVAFSTYEGSSKIPSCPMVEARLSVVTDEGETEIIDRFYYCRKMRYKLSSFARTLGLARVGDKITIEWKKLIAKQGRARISLREYNGKKYNQIDRYIVPTDEPAPF</sequence>
<reference evidence="2 3" key="1">
    <citation type="submission" date="2020-04" db="EMBL/GenBank/DDBJ databases">
        <authorList>
            <person name="Hitch T.C.A."/>
            <person name="Wylensek D."/>
            <person name="Clavel T."/>
        </authorList>
    </citation>
    <scope>NUCLEOTIDE SEQUENCE [LARGE SCALE GENOMIC DNA]</scope>
    <source>
        <strain evidence="2 3">Oil-RF-744-FAT-WT-6-1</strain>
    </source>
</reference>
<dbReference type="Proteomes" id="UP001605989">
    <property type="component" value="Unassembled WGS sequence"/>
</dbReference>
<keyword evidence="4" id="KW-1185">Reference proteome</keyword>
<dbReference type="AlphaFoldDB" id="A0A848BQB7"/>
<reference evidence="1 4" key="2">
    <citation type="submission" date="2024-10" db="EMBL/GenBank/DDBJ databases">
        <authorList>
            <person name="Sang B.-I."/>
            <person name="Prabhaharan D."/>
        </authorList>
    </citation>
    <scope>NUCLEOTIDE SEQUENCE [LARGE SCALE GENOMIC DNA]</scope>
    <source>
        <strain evidence="1 4">MH</strain>
    </source>
</reference>
<evidence type="ECO:0000313" key="1">
    <source>
        <dbReference type="EMBL" id="MFG6274247.1"/>
    </source>
</evidence>
<evidence type="ECO:0008006" key="5">
    <source>
        <dbReference type="Google" id="ProtNLM"/>
    </source>
</evidence>
<proteinExistence type="predicted"/>
<dbReference type="Proteomes" id="UP000591071">
    <property type="component" value="Unassembled WGS sequence"/>
</dbReference>
<evidence type="ECO:0000313" key="3">
    <source>
        <dbReference type="Proteomes" id="UP000591071"/>
    </source>
</evidence>
<name>A0A848BQB7_9FIRM</name>
<dbReference type="RefSeq" id="WP_059076473.1">
    <property type="nucleotide sequence ID" value="NZ_CP011940.1"/>
</dbReference>
<dbReference type="KEGG" id="mhw:ACT01_13340"/>
<accession>A0A848BQB7</accession>
<dbReference type="OrthoDB" id="1645191at2"/>
<evidence type="ECO:0000313" key="2">
    <source>
        <dbReference type="EMBL" id="NME27310.1"/>
    </source>
</evidence>
<dbReference type="EMBL" id="JABAFG010000002">
    <property type="protein sequence ID" value="NME27310.1"/>
    <property type="molecule type" value="Genomic_DNA"/>
</dbReference>
<dbReference type="EMBL" id="JBIEKR010000016">
    <property type="protein sequence ID" value="MFG6274247.1"/>
    <property type="molecule type" value="Genomic_DNA"/>
</dbReference>
<organism evidence="2 3">
    <name type="scientific">Megasphaera hexanoica</name>
    <dbReference type="NCBI Taxonomy" id="1675036"/>
    <lineage>
        <taxon>Bacteria</taxon>
        <taxon>Bacillati</taxon>
        <taxon>Bacillota</taxon>
        <taxon>Negativicutes</taxon>
        <taxon>Veillonellales</taxon>
        <taxon>Veillonellaceae</taxon>
        <taxon>Megasphaera</taxon>
    </lineage>
</organism>